<keyword evidence="3" id="KW-1185">Reference proteome</keyword>
<feature type="region of interest" description="Disordered" evidence="1">
    <location>
        <begin position="1"/>
        <end position="25"/>
    </location>
</feature>
<evidence type="ECO:0000313" key="3">
    <source>
        <dbReference type="Proteomes" id="UP000236333"/>
    </source>
</evidence>
<evidence type="ECO:0000313" key="2">
    <source>
        <dbReference type="EMBL" id="PNH02262.1"/>
    </source>
</evidence>
<sequence>MPPPTRPPPVKEAPRAGPSSWPPLSAAAGRAFRTGQHCPCASALAPLPLYMMGSAVPECRTAAPYRSAVRHYMMGSAAVPRRSASATRSDRGPFLGPD</sequence>
<protein>
    <submittedName>
        <fullName evidence="2">Uncharacterized protein</fullName>
    </submittedName>
</protein>
<dbReference type="Proteomes" id="UP000236333">
    <property type="component" value="Unassembled WGS sequence"/>
</dbReference>
<dbReference type="AlphaFoldDB" id="A0A2J7ZPU1"/>
<name>A0A2J7ZPU1_9CHLO</name>
<proteinExistence type="predicted"/>
<gene>
    <name evidence="2" type="ORF">TSOC_011788</name>
</gene>
<feature type="region of interest" description="Disordered" evidence="1">
    <location>
        <begin position="77"/>
        <end position="98"/>
    </location>
</feature>
<dbReference type="EMBL" id="PGGS01000688">
    <property type="protein sequence ID" value="PNH02262.1"/>
    <property type="molecule type" value="Genomic_DNA"/>
</dbReference>
<reference evidence="2 3" key="1">
    <citation type="journal article" date="2017" name="Mol. Biol. Evol.">
        <title>The 4-celled Tetrabaena socialis nuclear genome reveals the essential components for genetic control of cell number at the origin of multicellularity in the volvocine lineage.</title>
        <authorList>
            <person name="Featherston J."/>
            <person name="Arakaki Y."/>
            <person name="Hanschen E.R."/>
            <person name="Ferris P.J."/>
            <person name="Michod R.E."/>
            <person name="Olson B.J.S.C."/>
            <person name="Nozaki H."/>
            <person name="Durand P.M."/>
        </authorList>
    </citation>
    <scope>NUCLEOTIDE SEQUENCE [LARGE SCALE GENOMIC DNA]</scope>
    <source>
        <strain evidence="2 3">NIES-571</strain>
    </source>
</reference>
<evidence type="ECO:0000256" key="1">
    <source>
        <dbReference type="SAM" id="MobiDB-lite"/>
    </source>
</evidence>
<accession>A0A2J7ZPU1</accession>
<feature type="compositionally biased region" description="Pro residues" evidence="1">
    <location>
        <begin position="1"/>
        <end position="11"/>
    </location>
</feature>
<organism evidence="2 3">
    <name type="scientific">Tetrabaena socialis</name>
    <dbReference type="NCBI Taxonomy" id="47790"/>
    <lineage>
        <taxon>Eukaryota</taxon>
        <taxon>Viridiplantae</taxon>
        <taxon>Chlorophyta</taxon>
        <taxon>core chlorophytes</taxon>
        <taxon>Chlorophyceae</taxon>
        <taxon>CS clade</taxon>
        <taxon>Chlamydomonadales</taxon>
        <taxon>Tetrabaenaceae</taxon>
        <taxon>Tetrabaena</taxon>
    </lineage>
</organism>
<comment type="caution">
    <text evidence="2">The sequence shown here is derived from an EMBL/GenBank/DDBJ whole genome shotgun (WGS) entry which is preliminary data.</text>
</comment>